<dbReference type="InterPro" id="IPR011644">
    <property type="entry name" value="Heme_NO-bd"/>
</dbReference>
<dbReference type="STRING" id="414703.SAMN04488125_12648"/>
<evidence type="ECO:0000313" key="3">
    <source>
        <dbReference type="Proteomes" id="UP000198804"/>
    </source>
</evidence>
<sequence>MKGVVFTEFLDFVSMTLGSDMADDIIDEAAVPSGGAYTAVGTYAHTEMQALIAALSRLTKTPAAELLGQFGRHLCGRFAATYPEFFAAQPNLFEFLGSANGHIHAEVRKLYPDAELPVFRLSRRGADAIELDYESCRPLEALAEGMIRAAADHYRQPVAIATARVAEPGGSFVRFSIRHAA</sequence>
<keyword evidence="3" id="KW-1185">Reference proteome</keyword>
<name>A0A1I4KYD1_9HYPH</name>
<evidence type="ECO:0000259" key="1">
    <source>
        <dbReference type="Pfam" id="PF07700"/>
    </source>
</evidence>
<dbReference type="Pfam" id="PF07700">
    <property type="entry name" value="HNOB"/>
    <property type="match status" value="1"/>
</dbReference>
<dbReference type="EMBL" id="FOSV01000026">
    <property type="protein sequence ID" value="SFL83603.1"/>
    <property type="molecule type" value="Genomic_DNA"/>
</dbReference>
<reference evidence="3" key="1">
    <citation type="submission" date="2016-10" db="EMBL/GenBank/DDBJ databases">
        <authorList>
            <person name="Varghese N."/>
            <person name="Submissions S."/>
        </authorList>
    </citation>
    <scope>NUCLEOTIDE SEQUENCE [LARGE SCALE GENOMIC DNA]</scope>
    <source>
        <strain evidence="3">CGMCC 1.6474</strain>
    </source>
</reference>
<dbReference type="GO" id="GO:0020037">
    <property type="term" value="F:heme binding"/>
    <property type="evidence" value="ECO:0007669"/>
    <property type="project" value="InterPro"/>
</dbReference>
<dbReference type="OrthoDB" id="7266652at2"/>
<protein>
    <submittedName>
        <fullName evidence="2">Haem-NO-binding</fullName>
    </submittedName>
</protein>
<feature type="domain" description="Heme NO-binding" evidence="1">
    <location>
        <begin position="2"/>
        <end position="160"/>
    </location>
</feature>
<dbReference type="InterPro" id="IPR024096">
    <property type="entry name" value="NO_sig/Golgi_transp_ligand-bd"/>
</dbReference>
<proteinExistence type="predicted"/>
<dbReference type="InterPro" id="IPR038158">
    <property type="entry name" value="H-NOX_domain_sf"/>
</dbReference>
<evidence type="ECO:0000313" key="2">
    <source>
        <dbReference type="EMBL" id="SFL83603.1"/>
    </source>
</evidence>
<dbReference type="Gene3D" id="3.90.1520.10">
    <property type="entry name" value="H-NOX domain"/>
    <property type="match status" value="1"/>
</dbReference>
<dbReference type="RefSeq" id="WP_091951065.1">
    <property type="nucleotide sequence ID" value="NZ_FOSV01000026.1"/>
</dbReference>
<accession>A0A1I4KYD1</accession>
<gene>
    <name evidence="2" type="ORF">SAMN04488125_12648</name>
</gene>
<dbReference type="Proteomes" id="UP000198804">
    <property type="component" value="Unassembled WGS sequence"/>
</dbReference>
<dbReference type="AlphaFoldDB" id="A0A1I4KYD1"/>
<dbReference type="SUPFAM" id="SSF111126">
    <property type="entry name" value="Ligand-binding domain in the NO signalling and Golgi transport"/>
    <property type="match status" value="1"/>
</dbReference>
<organism evidence="2 3">
    <name type="scientific">Methylorubrum salsuginis</name>
    <dbReference type="NCBI Taxonomy" id="414703"/>
    <lineage>
        <taxon>Bacteria</taxon>
        <taxon>Pseudomonadati</taxon>
        <taxon>Pseudomonadota</taxon>
        <taxon>Alphaproteobacteria</taxon>
        <taxon>Hyphomicrobiales</taxon>
        <taxon>Methylobacteriaceae</taxon>
        <taxon>Methylorubrum</taxon>
    </lineage>
</organism>